<feature type="region of interest" description="Disordered" evidence="2">
    <location>
        <begin position="266"/>
        <end position="293"/>
    </location>
</feature>
<reference evidence="3 4" key="1">
    <citation type="submission" date="2020-06" db="EMBL/GenBank/DDBJ databases">
        <title>Draft genome of Uliginosibacterium sp. IMCC34675.</title>
        <authorList>
            <person name="Song J."/>
        </authorList>
    </citation>
    <scope>NUCLEOTIDE SEQUENCE [LARGE SCALE GENOMIC DNA]</scope>
    <source>
        <strain evidence="3 4">IMCC34675</strain>
    </source>
</reference>
<organism evidence="3 4">
    <name type="scientific">Uliginosibacterium aquaticum</name>
    <dbReference type="NCBI Taxonomy" id="2731212"/>
    <lineage>
        <taxon>Bacteria</taxon>
        <taxon>Pseudomonadati</taxon>
        <taxon>Pseudomonadota</taxon>
        <taxon>Betaproteobacteria</taxon>
        <taxon>Rhodocyclales</taxon>
        <taxon>Zoogloeaceae</taxon>
        <taxon>Uliginosibacterium</taxon>
    </lineage>
</organism>
<evidence type="ECO:0000256" key="2">
    <source>
        <dbReference type="SAM" id="MobiDB-lite"/>
    </source>
</evidence>
<feature type="coiled-coil region" evidence="1">
    <location>
        <begin position="17"/>
        <end position="44"/>
    </location>
</feature>
<dbReference type="RefSeq" id="WP_170023311.1">
    <property type="nucleotide sequence ID" value="NZ_JABCSC020000007.1"/>
</dbReference>
<comment type="caution">
    <text evidence="3">The sequence shown here is derived from an EMBL/GenBank/DDBJ whole genome shotgun (WGS) entry which is preliminary data.</text>
</comment>
<keyword evidence="1" id="KW-0175">Coiled coil</keyword>
<keyword evidence="4" id="KW-1185">Reference proteome</keyword>
<evidence type="ECO:0000313" key="4">
    <source>
        <dbReference type="Proteomes" id="UP000778523"/>
    </source>
</evidence>
<dbReference type="Gene3D" id="1.10.287.110">
    <property type="entry name" value="DnaJ domain"/>
    <property type="match status" value="1"/>
</dbReference>
<dbReference type="InterPro" id="IPR036869">
    <property type="entry name" value="J_dom_sf"/>
</dbReference>
<accession>A0ABX2IJR9</accession>
<protein>
    <submittedName>
        <fullName evidence="3">J domain-containing protein</fullName>
    </submittedName>
</protein>
<dbReference type="EMBL" id="JABCSC020000007">
    <property type="protein sequence ID" value="NSL57044.1"/>
    <property type="molecule type" value="Genomic_DNA"/>
</dbReference>
<dbReference type="SUPFAM" id="SSF46565">
    <property type="entry name" value="Chaperone J-domain"/>
    <property type="match status" value="1"/>
</dbReference>
<evidence type="ECO:0000256" key="1">
    <source>
        <dbReference type="SAM" id="Coils"/>
    </source>
</evidence>
<evidence type="ECO:0000313" key="3">
    <source>
        <dbReference type="EMBL" id="NSL57044.1"/>
    </source>
</evidence>
<gene>
    <name evidence="3" type="ORF">HJ583_018585</name>
</gene>
<feature type="compositionally biased region" description="Acidic residues" evidence="2">
    <location>
        <begin position="277"/>
        <end position="289"/>
    </location>
</feature>
<name>A0ABX2IJR9_9RHOO</name>
<proteinExistence type="predicted"/>
<sequence length="407" mass="45827">MFKWLSSDRPAPEELELEAKLQQLEVLEERYAEVQTEYATLQNGLAAFKLRYWRRVGDLYARLDRVRAEIAQLRVRLAPRDALRQAAARAASTQAQASAEAARAIDIDPGAEEFMPSDDLRKYYRMAAKIVHPDRAGDDDDRSLRDEIMSRINVAYRDGHVHTIQALIDEYQMRAQPGEDDAATRLIRTIRLMSRVREQISNIGQTTATLRESGLYRLYKAVEEAEARGEDKLRIIEIGIERDIARAENELARLRQQALMPVAAEVAAAGEPSPEGEPGDSQDEPAEDEAAMRQPQFSPAELAIAALLDELGLEYAYRQPLAGSARPGEREPAFTIRDAKGQSLLWEHLGVLESEALRTAWQERQGWFAANGFDAGINLFVTRDEADGTFDAARLRKMAEFIRSQCE</sequence>
<dbReference type="Proteomes" id="UP000778523">
    <property type="component" value="Unassembled WGS sequence"/>
</dbReference>